<evidence type="ECO:0000313" key="1">
    <source>
        <dbReference type="EMBL" id="KAF9651200.1"/>
    </source>
</evidence>
<comment type="caution">
    <text evidence="1">The sequence shown here is derived from an EMBL/GenBank/DDBJ whole genome shotgun (WGS) entry which is preliminary data.</text>
</comment>
<dbReference type="Proteomes" id="UP000886501">
    <property type="component" value="Unassembled WGS sequence"/>
</dbReference>
<proteinExistence type="predicted"/>
<gene>
    <name evidence="1" type="ORF">BDM02DRAFT_3267287</name>
</gene>
<accession>A0ACB6ZN07</accession>
<name>A0ACB6ZN07_THEGA</name>
<dbReference type="EMBL" id="MU117977">
    <property type="protein sequence ID" value="KAF9651200.1"/>
    <property type="molecule type" value="Genomic_DNA"/>
</dbReference>
<reference evidence="1" key="1">
    <citation type="submission" date="2019-10" db="EMBL/GenBank/DDBJ databases">
        <authorList>
            <consortium name="DOE Joint Genome Institute"/>
            <person name="Kuo A."/>
            <person name="Miyauchi S."/>
            <person name="Kiss E."/>
            <person name="Drula E."/>
            <person name="Kohler A."/>
            <person name="Sanchez-Garcia M."/>
            <person name="Andreopoulos B."/>
            <person name="Barry K.W."/>
            <person name="Bonito G."/>
            <person name="Buee M."/>
            <person name="Carver A."/>
            <person name="Chen C."/>
            <person name="Cichocki N."/>
            <person name="Clum A."/>
            <person name="Culley D."/>
            <person name="Crous P.W."/>
            <person name="Fauchery L."/>
            <person name="Girlanda M."/>
            <person name="Hayes R."/>
            <person name="Keri Z."/>
            <person name="Labutti K."/>
            <person name="Lipzen A."/>
            <person name="Lombard V."/>
            <person name="Magnuson J."/>
            <person name="Maillard F."/>
            <person name="Morin E."/>
            <person name="Murat C."/>
            <person name="Nolan M."/>
            <person name="Ohm R."/>
            <person name="Pangilinan J."/>
            <person name="Pereira M."/>
            <person name="Perotto S."/>
            <person name="Peter M."/>
            <person name="Riley R."/>
            <person name="Sitrit Y."/>
            <person name="Stielow B."/>
            <person name="Szollosi G."/>
            <person name="Zifcakova L."/>
            <person name="Stursova M."/>
            <person name="Spatafora J.W."/>
            <person name="Tedersoo L."/>
            <person name="Vaario L.-M."/>
            <person name="Yamada A."/>
            <person name="Yan M."/>
            <person name="Wang P."/>
            <person name="Xu J."/>
            <person name="Bruns T."/>
            <person name="Baldrian P."/>
            <person name="Vilgalys R."/>
            <person name="Henrissat B."/>
            <person name="Grigoriev I.V."/>
            <person name="Hibbett D."/>
            <person name="Nagy L.G."/>
            <person name="Martin F.M."/>
        </authorList>
    </citation>
    <scope>NUCLEOTIDE SEQUENCE</scope>
    <source>
        <strain evidence="1">P2</strain>
    </source>
</reference>
<organism evidence="1 2">
    <name type="scientific">Thelephora ganbajun</name>
    <name type="common">Ganba fungus</name>
    <dbReference type="NCBI Taxonomy" id="370292"/>
    <lineage>
        <taxon>Eukaryota</taxon>
        <taxon>Fungi</taxon>
        <taxon>Dikarya</taxon>
        <taxon>Basidiomycota</taxon>
        <taxon>Agaricomycotina</taxon>
        <taxon>Agaricomycetes</taxon>
        <taxon>Thelephorales</taxon>
        <taxon>Thelephoraceae</taxon>
        <taxon>Thelephora</taxon>
    </lineage>
</organism>
<reference evidence="1" key="2">
    <citation type="journal article" date="2020" name="Nat. Commun.">
        <title>Large-scale genome sequencing of mycorrhizal fungi provides insights into the early evolution of symbiotic traits.</title>
        <authorList>
            <person name="Miyauchi S."/>
            <person name="Kiss E."/>
            <person name="Kuo A."/>
            <person name="Drula E."/>
            <person name="Kohler A."/>
            <person name="Sanchez-Garcia M."/>
            <person name="Morin E."/>
            <person name="Andreopoulos B."/>
            <person name="Barry K.W."/>
            <person name="Bonito G."/>
            <person name="Buee M."/>
            <person name="Carver A."/>
            <person name="Chen C."/>
            <person name="Cichocki N."/>
            <person name="Clum A."/>
            <person name="Culley D."/>
            <person name="Crous P.W."/>
            <person name="Fauchery L."/>
            <person name="Girlanda M."/>
            <person name="Hayes R.D."/>
            <person name="Keri Z."/>
            <person name="LaButti K."/>
            <person name="Lipzen A."/>
            <person name="Lombard V."/>
            <person name="Magnuson J."/>
            <person name="Maillard F."/>
            <person name="Murat C."/>
            <person name="Nolan M."/>
            <person name="Ohm R.A."/>
            <person name="Pangilinan J."/>
            <person name="Pereira M.F."/>
            <person name="Perotto S."/>
            <person name="Peter M."/>
            <person name="Pfister S."/>
            <person name="Riley R."/>
            <person name="Sitrit Y."/>
            <person name="Stielow J.B."/>
            <person name="Szollosi G."/>
            <person name="Zifcakova L."/>
            <person name="Stursova M."/>
            <person name="Spatafora J.W."/>
            <person name="Tedersoo L."/>
            <person name="Vaario L.M."/>
            <person name="Yamada A."/>
            <person name="Yan M."/>
            <person name="Wang P."/>
            <person name="Xu J."/>
            <person name="Bruns T."/>
            <person name="Baldrian P."/>
            <person name="Vilgalys R."/>
            <person name="Dunand C."/>
            <person name="Henrissat B."/>
            <person name="Grigoriev I.V."/>
            <person name="Hibbett D."/>
            <person name="Nagy L.G."/>
            <person name="Martin F.M."/>
        </authorList>
    </citation>
    <scope>NUCLEOTIDE SEQUENCE</scope>
    <source>
        <strain evidence="1">P2</strain>
    </source>
</reference>
<evidence type="ECO:0000313" key="2">
    <source>
        <dbReference type="Proteomes" id="UP000886501"/>
    </source>
</evidence>
<keyword evidence="2" id="KW-1185">Reference proteome</keyword>
<sequence length="535" mass="60543">MPSQPPVERKPSYIQFTPRRSIPSFENLVALANYEERLKGARKIVWRDRGELPVEIHDLWECMKHATSGGLRAGTLAFVIRAGVNLILLLTRLKRIKREHRFAAIRHAMFGQDCFRFAAMLGSFVSIYKYILNALPLLYQPPGSRSPFAENDEDIELGSRPVNKRVRKLRLSVSGRARQAWERKRTKAWFSVVAGATAGGVAIMFEKRSRRTAIGQQMFVRGLQGSYNALAVKYGFTIPYGAVWLFSIACAQIMYGFLLRPDTLPRAYISWIDQAGQIPVKAVTINRDLVREGGFKISDIDQLLSNPELHPKNRTVLLARRAMATGSPPSYGNPYAGCAAVHPKRFSCRKDALIRFYEVWKWVFPVYGALHFVPVLLFRRARFIKDPLNMFLRTLWGSSRSSAFLGAFVMIYEASYCFKHYLYENLRDLDLLPSKALNLLTSKSSFAALGFLAGLSLFIEDPRRRAELAMYVLPKSLESAWSAARGKGYVARTGELGEALLTAIGMGMVMRTYQHDPHNLSGIVRRILYQFVGPN</sequence>
<protein>
    <submittedName>
        <fullName evidence="1">Uncharacterized protein</fullName>
    </submittedName>
</protein>